<feature type="compositionally biased region" description="Basic and acidic residues" evidence="1">
    <location>
        <begin position="144"/>
        <end position="155"/>
    </location>
</feature>
<dbReference type="RefSeq" id="XP_001885319.1">
    <property type="nucleotide sequence ID" value="XM_001885284.1"/>
</dbReference>
<protein>
    <submittedName>
        <fullName evidence="2">Predicted protein</fullName>
    </submittedName>
</protein>
<sequence>MSWDGSVYTTILAFDNCEEWRYFTRSRSLRGVTLLEEDTKLNTLVPDVWLIPLLMDHWGRAKNGCPTSTFLNLQIMGGSQEDKFSQAKAFIGTRGFSFSLQTNQPEESFLRSDDALSHLVHIGLLPPAVQIKAGCSRHGGGGMKGEEKVDEAGGEEKDEDEGKGEGKEEAVEEKGKEKSIKGKDNNEKKKKDTRVEGDEKKLDL</sequence>
<feature type="region of interest" description="Disordered" evidence="1">
    <location>
        <begin position="136"/>
        <end position="204"/>
    </location>
</feature>
<organism evidence="3">
    <name type="scientific">Laccaria bicolor (strain S238N-H82 / ATCC MYA-4686)</name>
    <name type="common">Bicoloured deceiver</name>
    <name type="synonym">Laccaria laccata var. bicolor</name>
    <dbReference type="NCBI Taxonomy" id="486041"/>
    <lineage>
        <taxon>Eukaryota</taxon>
        <taxon>Fungi</taxon>
        <taxon>Dikarya</taxon>
        <taxon>Basidiomycota</taxon>
        <taxon>Agaricomycotina</taxon>
        <taxon>Agaricomycetes</taxon>
        <taxon>Agaricomycetidae</taxon>
        <taxon>Agaricales</taxon>
        <taxon>Agaricineae</taxon>
        <taxon>Hydnangiaceae</taxon>
        <taxon>Laccaria</taxon>
    </lineage>
</organism>
<dbReference type="EMBL" id="DS547120">
    <property type="protein sequence ID" value="EDR04064.1"/>
    <property type="molecule type" value="Genomic_DNA"/>
</dbReference>
<evidence type="ECO:0000313" key="3">
    <source>
        <dbReference type="Proteomes" id="UP000001194"/>
    </source>
</evidence>
<name>B0DN04_LACBS</name>
<dbReference type="KEGG" id="lbc:LACBIDRAFT_330865"/>
<keyword evidence="3" id="KW-1185">Reference proteome</keyword>
<dbReference type="Proteomes" id="UP000001194">
    <property type="component" value="Unassembled WGS sequence"/>
</dbReference>
<proteinExistence type="predicted"/>
<reference evidence="2 3" key="1">
    <citation type="journal article" date="2008" name="Nature">
        <title>The genome of Laccaria bicolor provides insights into mycorrhizal symbiosis.</title>
        <authorList>
            <person name="Martin F."/>
            <person name="Aerts A."/>
            <person name="Ahren D."/>
            <person name="Brun A."/>
            <person name="Danchin E.G.J."/>
            <person name="Duchaussoy F."/>
            <person name="Gibon J."/>
            <person name="Kohler A."/>
            <person name="Lindquist E."/>
            <person name="Pereda V."/>
            <person name="Salamov A."/>
            <person name="Shapiro H.J."/>
            <person name="Wuyts J."/>
            <person name="Blaudez D."/>
            <person name="Buee M."/>
            <person name="Brokstein P."/>
            <person name="Canbaeck B."/>
            <person name="Cohen D."/>
            <person name="Courty P.E."/>
            <person name="Coutinho P.M."/>
            <person name="Delaruelle C."/>
            <person name="Detter J.C."/>
            <person name="Deveau A."/>
            <person name="DiFazio S."/>
            <person name="Duplessis S."/>
            <person name="Fraissinet-Tachet L."/>
            <person name="Lucic E."/>
            <person name="Frey-Klett P."/>
            <person name="Fourrey C."/>
            <person name="Feussner I."/>
            <person name="Gay G."/>
            <person name="Grimwood J."/>
            <person name="Hoegger P.J."/>
            <person name="Jain P."/>
            <person name="Kilaru S."/>
            <person name="Labbe J."/>
            <person name="Lin Y.C."/>
            <person name="Legue V."/>
            <person name="Le Tacon F."/>
            <person name="Marmeisse R."/>
            <person name="Melayah D."/>
            <person name="Montanini B."/>
            <person name="Muratet M."/>
            <person name="Nehls U."/>
            <person name="Niculita-Hirzel H."/>
            <person name="Oudot-Le Secq M.P."/>
            <person name="Peter M."/>
            <person name="Quesneville H."/>
            <person name="Rajashekar B."/>
            <person name="Reich M."/>
            <person name="Rouhier N."/>
            <person name="Schmutz J."/>
            <person name="Yin T."/>
            <person name="Chalot M."/>
            <person name="Henrissat B."/>
            <person name="Kuees U."/>
            <person name="Lucas S."/>
            <person name="Van de Peer Y."/>
            <person name="Podila G.K."/>
            <person name="Polle A."/>
            <person name="Pukkila P.J."/>
            <person name="Richardson P.M."/>
            <person name="Rouze P."/>
            <person name="Sanders I.R."/>
            <person name="Stajich J.E."/>
            <person name="Tunlid A."/>
            <person name="Tuskan G."/>
            <person name="Grigoriev I.V."/>
        </authorList>
    </citation>
    <scope>NUCLEOTIDE SEQUENCE [LARGE SCALE GENOMIC DNA]</scope>
    <source>
        <strain evidence="3">S238N-H82 / ATCC MYA-4686</strain>
    </source>
</reference>
<feature type="compositionally biased region" description="Basic and acidic residues" evidence="1">
    <location>
        <begin position="163"/>
        <end position="204"/>
    </location>
</feature>
<dbReference type="GeneID" id="6080931"/>
<gene>
    <name evidence="2" type="ORF">LACBIDRAFT_330865</name>
</gene>
<dbReference type="InParanoid" id="B0DN04"/>
<evidence type="ECO:0000256" key="1">
    <source>
        <dbReference type="SAM" id="MobiDB-lite"/>
    </source>
</evidence>
<dbReference type="HOGENOM" id="CLU_1343472_0_0_1"/>
<dbReference type="AlphaFoldDB" id="B0DN04"/>
<accession>B0DN04</accession>
<evidence type="ECO:0000313" key="2">
    <source>
        <dbReference type="EMBL" id="EDR04064.1"/>
    </source>
</evidence>